<dbReference type="EMBL" id="PDLN01000020">
    <property type="protein sequence ID" value="RDW59255.1"/>
    <property type="molecule type" value="Genomic_DNA"/>
</dbReference>
<evidence type="ECO:0000259" key="2">
    <source>
        <dbReference type="Pfam" id="PF03959"/>
    </source>
</evidence>
<keyword evidence="1" id="KW-0378">Hydrolase</keyword>
<keyword evidence="4" id="KW-1185">Reference proteome</keyword>
<gene>
    <name evidence="3" type="ORF">BP5796_12179</name>
</gene>
<evidence type="ECO:0000313" key="3">
    <source>
        <dbReference type="EMBL" id="RDW59255.1"/>
    </source>
</evidence>
<protein>
    <recommendedName>
        <fullName evidence="2">Serine hydrolase domain-containing protein</fullName>
    </recommendedName>
</protein>
<evidence type="ECO:0000313" key="4">
    <source>
        <dbReference type="Proteomes" id="UP000256328"/>
    </source>
</evidence>
<dbReference type="InterPro" id="IPR050593">
    <property type="entry name" value="LovG"/>
</dbReference>
<organism evidence="3 4">
    <name type="scientific">Coleophoma crateriformis</name>
    <dbReference type="NCBI Taxonomy" id="565419"/>
    <lineage>
        <taxon>Eukaryota</taxon>
        <taxon>Fungi</taxon>
        <taxon>Dikarya</taxon>
        <taxon>Ascomycota</taxon>
        <taxon>Pezizomycotina</taxon>
        <taxon>Leotiomycetes</taxon>
        <taxon>Helotiales</taxon>
        <taxon>Dermateaceae</taxon>
        <taxon>Coleophoma</taxon>
    </lineage>
</organism>
<dbReference type="GO" id="GO:0005634">
    <property type="term" value="C:nucleus"/>
    <property type="evidence" value="ECO:0007669"/>
    <property type="project" value="TreeGrafter"/>
</dbReference>
<dbReference type="SUPFAM" id="SSF53474">
    <property type="entry name" value="alpha/beta-Hydrolases"/>
    <property type="match status" value="1"/>
</dbReference>
<comment type="caution">
    <text evidence="3">The sequence shown here is derived from an EMBL/GenBank/DDBJ whole genome shotgun (WGS) entry which is preliminary data.</text>
</comment>
<proteinExistence type="predicted"/>
<dbReference type="Proteomes" id="UP000256328">
    <property type="component" value="Unassembled WGS sequence"/>
</dbReference>
<dbReference type="OrthoDB" id="2094269at2759"/>
<dbReference type="PANTHER" id="PTHR48070:SF7">
    <property type="entry name" value="SERINE HYDROLASE FSH DOMAIN-CONTAINING PROTEIN-RELATED"/>
    <property type="match status" value="1"/>
</dbReference>
<name>A0A3D8QBM0_9HELO</name>
<dbReference type="Gene3D" id="3.40.50.1820">
    <property type="entry name" value="alpha/beta hydrolase"/>
    <property type="match status" value="1"/>
</dbReference>
<dbReference type="PANTHER" id="PTHR48070">
    <property type="entry name" value="ESTERASE OVCA2"/>
    <property type="match status" value="1"/>
</dbReference>
<dbReference type="InterPro" id="IPR029058">
    <property type="entry name" value="AB_hydrolase_fold"/>
</dbReference>
<dbReference type="GO" id="GO:0016787">
    <property type="term" value="F:hydrolase activity"/>
    <property type="evidence" value="ECO:0007669"/>
    <property type="project" value="UniProtKB-KW"/>
</dbReference>
<dbReference type="GO" id="GO:0019748">
    <property type="term" value="P:secondary metabolic process"/>
    <property type="evidence" value="ECO:0007669"/>
    <property type="project" value="TreeGrafter"/>
</dbReference>
<feature type="domain" description="Serine hydrolase" evidence="2">
    <location>
        <begin position="2"/>
        <end position="259"/>
    </location>
</feature>
<accession>A0A3D8QBM0</accession>
<dbReference type="AlphaFoldDB" id="A0A3D8QBM0"/>
<dbReference type="InterPro" id="IPR005645">
    <property type="entry name" value="FSH-like_dom"/>
</dbReference>
<sequence>MRTLMLHGHATSAFIFKAQTVPFRSKLDKTFSFDFVDGPYPCAPPRGLSSVVSIAYTWFKSPDANSIRNAVAWLTQYIEKNGPYDSICCFSKASVVVVAMMMYAAREGTDESRKRIMPKSLVIMNGGIEYSFLEDLGLPITEEARRIKFKTEEQVRSKADALSKLSRATVRPGATNGLWDDTSRLMHDPTKLSPLSNCFGLDFTSLPEDLLIHLPTVHILGGKDPIWPSSVQLANLCHPDKRSFYDHRGGHDLPRTPKVSSDIAEIFKDLARKLHV</sequence>
<dbReference type="GO" id="GO:0005737">
    <property type="term" value="C:cytoplasm"/>
    <property type="evidence" value="ECO:0007669"/>
    <property type="project" value="TreeGrafter"/>
</dbReference>
<dbReference type="Pfam" id="PF03959">
    <property type="entry name" value="FSH1"/>
    <property type="match status" value="1"/>
</dbReference>
<evidence type="ECO:0000256" key="1">
    <source>
        <dbReference type="ARBA" id="ARBA00022801"/>
    </source>
</evidence>
<reference evidence="3 4" key="1">
    <citation type="journal article" date="2018" name="IMA Fungus">
        <title>IMA Genome-F 9: Draft genome sequence of Annulohypoxylon stygium, Aspergillus mulundensis, Berkeleyomyces basicola (syn. Thielaviopsis basicola), Ceratocystis smalleyi, two Cercospora beticola strains, Coleophoma cylindrospora, Fusarium fracticaudum, Phialophora cf. hyalina, and Morchella septimelata.</title>
        <authorList>
            <person name="Wingfield B.D."/>
            <person name="Bills G.F."/>
            <person name="Dong Y."/>
            <person name="Huang W."/>
            <person name="Nel W.J."/>
            <person name="Swalarsk-Parry B.S."/>
            <person name="Vaghefi N."/>
            <person name="Wilken P.M."/>
            <person name="An Z."/>
            <person name="de Beer Z.W."/>
            <person name="De Vos L."/>
            <person name="Chen L."/>
            <person name="Duong T.A."/>
            <person name="Gao Y."/>
            <person name="Hammerbacher A."/>
            <person name="Kikkert J.R."/>
            <person name="Li Y."/>
            <person name="Li H."/>
            <person name="Li K."/>
            <person name="Li Q."/>
            <person name="Liu X."/>
            <person name="Ma X."/>
            <person name="Naidoo K."/>
            <person name="Pethybridge S.J."/>
            <person name="Sun J."/>
            <person name="Steenkamp E.T."/>
            <person name="van der Nest M.A."/>
            <person name="van Wyk S."/>
            <person name="Wingfield M.J."/>
            <person name="Xiong C."/>
            <person name="Yue Q."/>
            <person name="Zhang X."/>
        </authorList>
    </citation>
    <scope>NUCLEOTIDE SEQUENCE [LARGE SCALE GENOMIC DNA]</scope>
    <source>
        <strain evidence="3 4">BP5796</strain>
    </source>
</reference>